<proteinExistence type="predicted"/>
<dbReference type="AlphaFoldDB" id="A0A0V1KGW4"/>
<gene>
    <name evidence="2" type="ORF">T02_4505</name>
</gene>
<sequence length="35" mass="3770">MCTTCVQAAGGRRRASNPMQLEELNPGPLQEQAVL</sequence>
<evidence type="ECO:0000256" key="1">
    <source>
        <dbReference type="SAM" id="MobiDB-lite"/>
    </source>
</evidence>
<organism evidence="2 3">
    <name type="scientific">Trichinella nativa</name>
    <dbReference type="NCBI Taxonomy" id="6335"/>
    <lineage>
        <taxon>Eukaryota</taxon>
        <taxon>Metazoa</taxon>
        <taxon>Ecdysozoa</taxon>
        <taxon>Nematoda</taxon>
        <taxon>Enoplea</taxon>
        <taxon>Dorylaimia</taxon>
        <taxon>Trichinellida</taxon>
        <taxon>Trichinellidae</taxon>
        <taxon>Trichinella</taxon>
    </lineage>
</organism>
<accession>A0A0V1KGW4</accession>
<comment type="caution">
    <text evidence="2">The sequence shown here is derived from an EMBL/GenBank/DDBJ whole genome shotgun (WGS) entry which is preliminary data.</text>
</comment>
<evidence type="ECO:0000313" key="3">
    <source>
        <dbReference type="Proteomes" id="UP000054721"/>
    </source>
</evidence>
<dbReference type="EMBL" id="JYDW01002974">
    <property type="protein sequence ID" value="KRZ46537.1"/>
    <property type="molecule type" value="Genomic_DNA"/>
</dbReference>
<keyword evidence="3" id="KW-1185">Reference proteome</keyword>
<feature type="region of interest" description="Disordered" evidence="1">
    <location>
        <begin position="1"/>
        <end position="35"/>
    </location>
</feature>
<evidence type="ECO:0000313" key="2">
    <source>
        <dbReference type="EMBL" id="KRZ46537.1"/>
    </source>
</evidence>
<name>A0A0V1KGW4_9BILA</name>
<protein>
    <submittedName>
        <fullName evidence="2">Uncharacterized protein</fullName>
    </submittedName>
</protein>
<dbReference type="Proteomes" id="UP000054721">
    <property type="component" value="Unassembled WGS sequence"/>
</dbReference>
<reference evidence="2 3" key="1">
    <citation type="submission" date="2015-05" db="EMBL/GenBank/DDBJ databases">
        <title>Evolution of Trichinella species and genotypes.</title>
        <authorList>
            <person name="Korhonen P.K."/>
            <person name="Edoardo P."/>
            <person name="Giuseppe L.R."/>
            <person name="Gasser R.B."/>
        </authorList>
    </citation>
    <scope>NUCLEOTIDE SEQUENCE [LARGE SCALE GENOMIC DNA]</scope>
    <source>
        <strain evidence="2">ISS10</strain>
    </source>
</reference>